<reference evidence="1 2" key="1">
    <citation type="submission" date="2024-01" db="EMBL/GenBank/DDBJ databases">
        <title>A draft genome for the cacao thread blight pathogen Marasmiellus scandens.</title>
        <authorList>
            <person name="Baruah I.K."/>
            <person name="Leung J."/>
            <person name="Bukari Y."/>
            <person name="Amoako-Attah I."/>
            <person name="Meinhardt L.W."/>
            <person name="Bailey B.A."/>
            <person name="Cohen S.P."/>
        </authorList>
    </citation>
    <scope>NUCLEOTIDE SEQUENCE [LARGE SCALE GENOMIC DNA]</scope>
    <source>
        <strain evidence="1 2">GH-19</strain>
    </source>
</reference>
<evidence type="ECO:0000313" key="1">
    <source>
        <dbReference type="EMBL" id="KAK7453333.1"/>
    </source>
</evidence>
<name>A0ABR1JC63_9AGAR</name>
<protein>
    <submittedName>
        <fullName evidence="1">Uncharacterized protein</fullName>
    </submittedName>
</protein>
<comment type="caution">
    <text evidence="1">The sequence shown here is derived from an EMBL/GenBank/DDBJ whole genome shotgun (WGS) entry which is preliminary data.</text>
</comment>
<proteinExistence type="predicted"/>
<evidence type="ECO:0000313" key="2">
    <source>
        <dbReference type="Proteomes" id="UP001498398"/>
    </source>
</evidence>
<keyword evidence="2" id="KW-1185">Reference proteome</keyword>
<sequence length="127" mass="14110">MVLEEPHAQCSRPCALLILDTLFSRRCCSLVSFYASFSNTSGFYNTPPQSSPLLPPPPPPPSPTVLDIKWTFELFGGLMDAKSFLVDPYFYLDVAQYQLGRKAGPARCPMQSPCFSLPPSHPIKKRS</sequence>
<dbReference type="Proteomes" id="UP001498398">
    <property type="component" value="Unassembled WGS sequence"/>
</dbReference>
<dbReference type="EMBL" id="JBANRG010000027">
    <property type="protein sequence ID" value="KAK7453333.1"/>
    <property type="molecule type" value="Genomic_DNA"/>
</dbReference>
<gene>
    <name evidence="1" type="ORF">VKT23_012012</name>
</gene>
<accession>A0ABR1JC63</accession>
<organism evidence="1 2">
    <name type="scientific">Marasmiellus scandens</name>
    <dbReference type="NCBI Taxonomy" id="2682957"/>
    <lineage>
        <taxon>Eukaryota</taxon>
        <taxon>Fungi</taxon>
        <taxon>Dikarya</taxon>
        <taxon>Basidiomycota</taxon>
        <taxon>Agaricomycotina</taxon>
        <taxon>Agaricomycetes</taxon>
        <taxon>Agaricomycetidae</taxon>
        <taxon>Agaricales</taxon>
        <taxon>Marasmiineae</taxon>
        <taxon>Omphalotaceae</taxon>
        <taxon>Marasmiellus</taxon>
    </lineage>
</organism>